<evidence type="ECO:0000313" key="2">
    <source>
        <dbReference type="EMBL" id="ODV83863.1"/>
    </source>
</evidence>
<gene>
    <name evidence="2" type="ORF">CANARDRAFT_24570</name>
</gene>
<name>A0A1E4SWH1_9ASCO</name>
<dbReference type="Proteomes" id="UP000094801">
    <property type="component" value="Unassembled WGS sequence"/>
</dbReference>
<accession>A0A1E4SWH1</accession>
<reference evidence="3" key="1">
    <citation type="submission" date="2016-04" db="EMBL/GenBank/DDBJ databases">
        <title>Comparative genomics of biotechnologically important yeasts.</title>
        <authorList>
            <consortium name="DOE Joint Genome Institute"/>
            <person name="Riley R."/>
            <person name="Haridas S."/>
            <person name="Wolfe K.H."/>
            <person name="Lopes M.R."/>
            <person name="Hittinger C.T."/>
            <person name="Goker M."/>
            <person name="Salamov A."/>
            <person name="Wisecaver J."/>
            <person name="Long T.M."/>
            <person name="Aerts A.L."/>
            <person name="Barry K."/>
            <person name="Choi C."/>
            <person name="Clum A."/>
            <person name="Coughlan A.Y."/>
            <person name="Deshpande S."/>
            <person name="Douglass A.P."/>
            <person name="Hanson S.J."/>
            <person name="Klenk H.-P."/>
            <person name="Labutti K."/>
            <person name="Lapidus A."/>
            <person name="Lindquist E."/>
            <person name="Lipzen A."/>
            <person name="Meier-Kolthoff J.P."/>
            <person name="Ohm R.A."/>
            <person name="Otillar R.P."/>
            <person name="Pangilinan J."/>
            <person name="Peng Y."/>
            <person name="Rokas A."/>
            <person name="Rosa C.A."/>
            <person name="Scheuner C."/>
            <person name="Sibirny A.A."/>
            <person name="Slot J.C."/>
            <person name="Stielow J.B."/>
            <person name="Sun H."/>
            <person name="Kurtzman C.P."/>
            <person name="Blackwell M."/>
            <person name="Grigoriev I.V."/>
            <person name="Jeffries T.W."/>
        </authorList>
    </citation>
    <scope>NUCLEOTIDE SEQUENCE [LARGE SCALE GENOMIC DNA]</scope>
    <source>
        <strain evidence="3">NRRL YB-2248</strain>
    </source>
</reference>
<sequence length="214" mass="24853">MNYKIILSLFIILFFNILSIKALEDHYTLEPLKTFQTCAYIADYKNSRLFSVGGDYQQPSIEIKFQNELKDGLFVDTLIISSNDLLKVKLDPSPIIKVCDETAINAKMCVYPTYDEEETDDNDNVDLEKRLKDTRVSLDRLIDENLFEIGFEHVMLNSQKLKETKDIFTFEVHKTSIYCIVFTLHDNRLEVSEDADDNKLTVIVDWKQSFGNLL</sequence>
<organism evidence="2 3">
    <name type="scientific">[Candida] arabinofermentans NRRL YB-2248</name>
    <dbReference type="NCBI Taxonomy" id="983967"/>
    <lineage>
        <taxon>Eukaryota</taxon>
        <taxon>Fungi</taxon>
        <taxon>Dikarya</taxon>
        <taxon>Ascomycota</taxon>
        <taxon>Saccharomycotina</taxon>
        <taxon>Pichiomycetes</taxon>
        <taxon>Pichiales</taxon>
        <taxon>Pichiaceae</taxon>
        <taxon>Ogataea</taxon>
        <taxon>Ogataea/Candida clade</taxon>
    </lineage>
</organism>
<feature type="signal peptide" evidence="1">
    <location>
        <begin position="1"/>
        <end position="22"/>
    </location>
</feature>
<dbReference type="STRING" id="983967.A0A1E4SWH1"/>
<protein>
    <recommendedName>
        <fullName evidence="4">Autophagy-related protein 27</fullName>
    </recommendedName>
</protein>
<keyword evidence="1" id="KW-0732">Signal</keyword>
<dbReference type="EMBL" id="KV453860">
    <property type="protein sequence ID" value="ODV83863.1"/>
    <property type="molecule type" value="Genomic_DNA"/>
</dbReference>
<feature type="chain" id="PRO_5009162975" description="Autophagy-related protein 27" evidence="1">
    <location>
        <begin position="23"/>
        <end position="214"/>
    </location>
</feature>
<evidence type="ECO:0008006" key="4">
    <source>
        <dbReference type="Google" id="ProtNLM"/>
    </source>
</evidence>
<evidence type="ECO:0000313" key="3">
    <source>
        <dbReference type="Proteomes" id="UP000094801"/>
    </source>
</evidence>
<dbReference type="AlphaFoldDB" id="A0A1E4SWH1"/>
<keyword evidence="3" id="KW-1185">Reference proteome</keyword>
<dbReference type="OrthoDB" id="3996329at2759"/>
<evidence type="ECO:0000256" key="1">
    <source>
        <dbReference type="SAM" id="SignalP"/>
    </source>
</evidence>
<proteinExistence type="predicted"/>